<dbReference type="eggNOG" id="ENOG502TJGC">
    <property type="taxonomic scope" value="Eukaryota"/>
</dbReference>
<reference evidence="2 3" key="1">
    <citation type="journal article" date="2010" name="Science">
        <title>Pathogenicity determinants in smut fungi revealed by genome comparison.</title>
        <authorList>
            <person name="Schirawski J."/>
            <person name="Mannhaupt G."/>
            <person name="Muench K."/>
            <person name="Brefort T."/>
            <person name="Schipper K."/>
            <person name="Doehlemann G."/>
            <person name="Di Stasio M."/>
            <person name="Roessel N."/>
            <person name="Mendoza-Mendoza A."/>
            <person name="Pester D."/>
            <person name="Mueller O."/>
            <person name="Winterberg B."/>
            <person name="Meyer E."/>
            <person name="Ghareeb H."/>
            <person name="Wollenberg T."/>
            <person name="Muensterkoetter M."/>
            <person name="Wong P."/>
            <person name="Walter M."/>
            <person name="Stukenbrock E."/>
            <person name="Gueldener U."/>
            <person name="Kahmann R."/>
        </authorList>
    </citation>
    <scope>NUCLEOTIDE SEQUENCE [LARGE SCALE GENOMIC DNA]</scope>
    <source>
        <strain evidence="3">SRZ2</strain>
    </source>
</reference>
<sequence length="264" mass="29967">MGQISSMASQAPTTGSSADRVQDSDEVNELQTQNKDVINAGWKVMGGTFYDFCFDYLLDESTSWSHQAWTHVYKDDHFVCTMPPTANDYDCWTKINASIRDICTTNGWGVQEIKVNVSFDTIFITAQNRPLLEALWRTPPLCGSQRLRLVCRALPWDEVTIWRTHPGASMTMQEVELGCRSMSVGDNKLVGMIAKFCKNEEKQDRTEPTGEVLVFCSKVAPNYTPKFYRQDLVKQQYGPTADPPRHVPHVWGSTFEIIGPRRRS</sequence>
<dbReference type="HOGENOM" id="CLU_1054391_0_0_1"/>
<name>E6ZZW9_SPORE</name>
<dbReference type="AlphaFoldDB" id="E6ZZW9"/>
<keyword evidence="3" id="KW-1185">Reference proteome</keyword>
<evidence type="ECO:0000256" key="1">
    <source>
        <dbReference type="SAM" id="MobiDB-lite"/>
    </source>
</evidence>
<dbReference type="EMBL" id="FQ311470">
    <property type="protein sequence ID" value="CBQ72799.1"/>
    <property type="molecule type" value="Genomic_DNA"/>
</dbReference>
<evidence type="ECO:0000313" key="2">
    <source>
        <dbReference type="EMBL" id="CBQ72799.1"/>
    </source>
</evidence>
<dbReference type="OrthoDB" id="2549378at2759"/>
<proteinExistence type="predicted"/>
<feature type="compositionally biased region" description="Polar residues" evidence="1">
    <location>
        <begin position="1"/>
        <end position="19"/>
    </location>
</feature>
<evidence type="ECO:0000313" key="3">
    <source>
        <dbReference type="Proteomes" id="UP000008867"/>
    </source>
</evidence>
<dbReference type="Proteomes" id="UP000008867">
    <property type="component" value="Chromosome 5"/>
</dbReference>
<accession>E6ZZW9</accession>
<feature type="region of interest" description="Disordered" evidence="1">
    <location>
        <begin position="1"/>
        <end position="29"/>
    </location>
</feature>
<dbReference type="VEuPathDB" id="FungiDB:sr13417"/>
<gene>
    <name evidence="2" type="ORF">sr13417</name>
</gene>
<protein>
    <submittedName>
        <fullName evidence="2">Uncharacterized protein</fullName>
    </submittedName>
</protein>
<organism evidence="2 3">
    <name type="scientific">Sporisorium reilianum (strain SRZ2)</name>
    <name type="common">Maize head smut fungus</name>
    <dbReference type="NCBI Taxonomy" id="999809"/>
    <lineage>
        <taxon>Eukaryota</taxon>
        <taxon>Fungi</taxon>
        <taxon>Dikarya</taxon>
        <taxon>Basidiomycota</taxon>
        <taxon>Ustilaginomycotina</taxon>
        <taxon>Ustilaginomycetes</taxon>
        <taxon>Ustilaginales</taxon>
        <taxon>Ustilaginaceae</taxon>
        <taxon>Sporisorium</taxon>
    </lineage>
</organism>